<sequence>MDLIDSETLYSLLRNKYVLLCGDSGMRSMYKDIILLIQGQNRLLTSDELKAKLDDHDMSTLNDQLLAGDKKTNDTSYYERQPVILHIYSISESINRFSLLFGVGLYHTAVEVYGREYSFIGHPFKFTGIITTIPKTAAYIYQEGLDIGRTNMTKAEVDNYLKELGTIFTGSSYHLLRNNCNHFANKFINGLCNGKLPTYINRAANSVCCLSFLDTMFNVKIDSERFFVEVLYLTLNGDINYVMNILDIDQQTNLLRYVSYIEASFNDYSIPKCFPYYPIIKNYNPFTLSKDVIELIKKNLCPNFIFTQSKNVYDFAFDLYNKLQARKLQHTILTNCNRMIIPEISIYYSTDIYHYLNQCQKMVIETIERFISEHIFENNEIFV</sequence>
<evidence type="ECO:0000256" key="1">
    <source>
        <dbReference type="ARBA" id="ARBA00008140"/>
    </source>
</evidence>
<dbReference type="GO" id="GO:0006508">
    <property type="term" value="P:proteolysis"/>
    <property type="evidence" value="ECO:0007669"/>
    <property type="project" value="UniProtKB-KW"/>
</dbReference>
<evidence type="ECO:0000313" key="5">
    <source>
        <dbReference type="EMBL" id="CAF0928368.1"/>
    </source>
</evidence>
<dbReference type="AlphaFoldDB" id="A0A814BLG0"/>
<dbReference type="GO" id="GO:0101005">
    <property type="term" value="F:deubiquitinase activity"/>
    <property type="evidence" value="ECO:0007669"/>
    <property type="project" value="TreeGrafter"/>
</dbReference>
<comment type="similarity">
    <text evidence="1">Belongs to the DeSI family.</text>
</comment>
<dbReference type="GO" id="GO:0016579">
    <property type="term" value="P:protein deubiquitination"/>
    <property type="evidence" value="ECO:0007669"/>
    <property type="project" value="TreeGrafter"/>
</dbReference>
<dbReference type="PROSITE" id="PS51858">
    <property type="entry name" value="PPPDE"/>
    <property type="match status" value="1"/>
</dbReference>
<evidence type="ECO:0000313" key="6">
    <source>
        <dbReference type="Proteomes" id="UP000663860"/>
    </source>
</evidence>
<evidence type="ECO:0000256" key="3">
    <source>
        <dbReference type="ARBA" id="ARBA00022801"/>
    </source>
</evidence>
<protein>
    <recommendedName>
        <fullName evidence="4">PPPDE domain-containing protein</fullName>
    </recommendedName>
</protein>
<organism evidence="5 6">
    <name type="scientific">Adineta steineri</name>
    <dbReference type="NCBI Taxonomy" id="433720"/>
    <lineage>
        <taxon>Eukaryota</taxon>
        <taxon>Metazoa</taxon>
        <taxon>Spiralia</taxon>
        <taxon>Gnathifera</taxon>
        <taxon>Rotifera</taxon>
        <taxon>Eurotatoria</taxon>
        <taxon>Bdelloidea</taxon>
        <taxon>Adinetida</taxon>
        <taxon>Adinetidae</taxon>
        <taxon>Adineta</taxon>
    </lineage>
</organism>
<dbReference type="PANTHER" id="PTHR12378">
    <property type="entry name" value="DESUMOYLATING ISOPEPTIDASE"/>
    <property type="match status" value="1"/>
</dbReference>
<comment type="caution">
    <text evidence="5">The sequence shown here is derived from an EMBL/GenBank/DDBJ whole genome shotgun (WGS) entry which is preliminary data.</text>
</comment>
<dbReference type="SMART" id="SM01179">
    <property type="entry name" value="DUF862"/>
    <property type="match status" value="1"/>
</dbReference>
<proteinExistence type="inferred from homology"/>
<dbReference type="InterPro" id="IPR008580">
    <property type="entry name" value="PPPDE_dom"/>
</dbReference>
<evidence type="ECO:0000256" key="2">
    <source>
        <dbReference type="ARBA" id="ARBA00022670"/>
    </source>
</evidence>
<dbReference type="Pfam" id="PF05903">
    <property type="entry name" value="Peptidase_C97"/>
    <property type="match status" value="1"/>
</dbReference>
<keyword evidence="3" id="KW-0378">Hydrolase</keyword>
<dbReference type="InterPro" id="IPR042266">
    <property type="entry name" value="PPPDE_sf"/>
</dbReference>
<accession>A0A814BLG0</accession>
<dbReference type="PANTHER" id="PTHR12378:SF80">
    <property type="entry name" value="IP06716P-RELATED"/>
    <property type="match status" value="1"/>
</dbReference>
<name>A0A814BLG0_9BILA</name>
<keyword evidence="2" id="KW-0645">Protease</keyword>
<feature type="domain" description="PPPDE" evidence="4">
    <location>
        <begin position="81"/>
        <end position="214"/>
    </location>
</feature>
<evidence type="ECO:0000259" key="4">
    <source>
        <dbReference type="PROSITE" id="PS51858"/>
    </source>
</evidence>
<dbReference type="EMBL" id="CAJNOE010000111">
    <property type="protein sequence ID" value="CAF0928368.1"/>
    <property type="molecule type" value="Genomic_DNA"/>
</dbReference>
<reference evidence="5" key="1">
    <citation type="submission" date="2021-02" db="EMBL/GenBank/DDBJ databases">
        <authorList>
            <person name="Nowell W R."/>
        </authorList>
    </citation>
    <scope>NUCLEOTIDE SEQUENCE</scope>
</reference>
<dbReference type="Gene3D" id="3.90.1720.30">
    <property type="entry name" value="PPPDE domains"/>
    <property type="match status" value="1"/>
</dbReference>
<gene>
    <name evidence="5" type="ORF">IZO911_LOCUS13723</name>
</gene>
<dbReference type="Proteomes" id="UP000663860">
    <property type="component" value="Unassembled WGS sequence"/>
</dbReference>